<evidence type="ECO:0000256" key="2">
    <source>
        <dbReference type="ARBA" id="ARBA00023235"/>
    </source>
</evidence>
<comment type="caution">
    <text evidence="9">The sequence shown here is derived from an EMBL/GenBank/DDBJ whole genome shotgun (WGS) entry which is preliminary data.</text>
</comment>
<evidence type="ECO:0000256" key="5">
    <source>
        <dbReference type="PROSITE-ProRule" id="PRU00182"/>
    </source>
</evidence>
<reference evidence="9 10" key="1">
    <citation type="submission" date="2019-03" db="EMBL/GenBank/DDBJ databases">
        <title>Genomic Encyclopedia of Type Strains, Phase IV (KMG-IV): sequencing the most valuable type-strain genomes for metagenomic binning, comparative biology and taxonomic classification.</title>
        <authorList>
            <person name="Goeker M."/>
        </authorList>
    </citation>
    <scope>NUCLEOTIDE SEQUENCE [LARGE SCALE GENOMIC DNA]</scope>
    <source>
        <strain evidence="9 10">DSM 19605</strain>
    </source>
</reference>
<feature type="region of interest" description="Disordered" evidence="7">
    <location>
        <begin position="1"/>
        <end position="21"/>
    </location>
</feature>
<evidence type="ECO:0000256" key="7">
    <source>
        <dbReference type="SAM" id="MobiDB-lite"/>
    </source>
</evidence>
<comment type="similarity">
    <text evidence="1 6">Belongs to the pseudouridine synthase RluA family.</text>
</comment>
<keyword evidence="10" id="KW-1185">Reference proteome</keyword>
<dbReference type="GO" id="GO:0160140">
    <property type="term" value="F:23S rRNA pseudouridine(1911/1915/1917) synthase activity"/>
    <property type="evidence" value="ECO:0007669"/>
    <property type="project" value="UniProtKB-EC"/>
</dbReference>
<dbReference type="Gene3D" id="3.30.2350.10">
    <property type="entry name" value="Pseudouridine synthase"/>
    <property type="match status" value="1"/>
</dbReference>
<dbReference type="InterPro" id="IPR006225">
    <property type="entry name" value="PsdUridine_synth_RluC/D"/>
</dbReference>
<dbReference type="PROSITE" id="PS50889">
    <property type="entry name" value="S4"/>
    <property type="match status" value="1"/>
</dbReference>
<protein>
    <recommendedName>
        <fullName evidence="6">Pseudouridine synthase</fullName>
        <ecNumber evidence="6">5.4.99.-</ecNumber>
    </recommendedName>
</protein>
<dbReference type="InterPro" id="IPR002942">
    <property type="entry name" value="S4_RNA-bd"/>
</dbReference>
<dbReference type="InterPro" id="IPR020103">
    <property type="entry name" value="PsdUridine_synth_cat_dom_sf"/>
</dbReference>
<comment type="function">
    <text evidence="6">Responsible for synthesis of pseudouridine from uracil.</text>
</comment>
<dbReference type="Proteomes" id="UP000295510">
    <property type="component" value="Unassembled WGS sequence"/>
</dbReference>
<dbReference type="CDD" id="cd00165">
    <property type="entry name" value="S4"/>
    <property type="match status" value="1"/>
</dbReference>
<dbReference type="InterPro" id="IPR050188">
    <property type="entry name" value="RluA_PseudoU_synthase"/>
</dbReference>
<evidence type="ECO:0000313" key="10">
    <source>
        <dbReference type="Proteomes" id="UP000295510"/>
    </source>
</evidence>
<dbReference type="InterPro" id="IPR006224">
    <property type="entry name" value="PsdUridine_synth_RluA-like_CS"/>
</dbReference>
<evidence type="ECO:0000256" key="3">
    <source>
        <dbReference type="ARBA" id="ARBA00036882"/>
    </source>
</evidence>
<proteinExistence type="inferred from homology"/>
<name>A0A4R6UAR5_9BURK</name>
<evidence type="ECO:0000313" key="9">
    <source>
        <dbReference type="EMBL" id="TDQ43718.1"/>
    </source>
</evidence>
<dbReference type="GO" id="GO:0003723">
    <property type="term" value="F:RNA binding"/>
    <property type="evidence" value="ECO:0007669"/>
    <property type="project" value="UniProtKB-KW"/>
</dbReference>
<organism evidence="9 10">
    <name type="scientific">Tepidicella xavieri</name>
    <dbReference type="NCBI Taxonomy" id="360241"/>
    <lineage>
        <taxon>Bacteria</taxon>
        <taxon>Pseudomonadati</taxon>
        <taxon>Pseudomonadota</taxon>
        <taxon>Betaproteobacteria</taxon>
        <taxon>Burkholderiales</taxon>
        <taxon>Tepidicella</taxon>
    </lineage>
</organism>
<dbReference type="Gene3D" id="3.10.290.10">
    <property type="entry name" value="RNA-binding S4 domain"/>
    <property type="match status" value="1"/>
</dbReference>
<feature type="domain" description="RNA-binding S4" evidence="8">
    <location>
        <begin position="59"/>
        <end position="119"/>
    </location>
</feature>
<accession>A0A4R6UAR5</accession>
<dbReference type="SMART" id="SM00363">
    <property type="entry name" value="S4"/>
    <property type="match status" value="1"/>
</dbReference>
<dbReference type="PANTHER" id="PTHR21600:SF44">
    <property type="entry name" value="RIBOSOMAL LARGE SUBUNIT PSEUDOURIDINE SYNTHASE D"/>
    <property type="match status" value="1"/>
</dbReference>
<dbReference type="Pfam" id="PF01479">
    <property type="entry name" value="S4"/>
    <property type="match status" value="1"/>
</dbReference>
<dbReference type="EMBL" id="SNYL01000005">
    <property type="protein sequence ID" value="TDQ43718.1"/>
    <property type="molecule type" value="Genomic_DNA"/>
</dbReference>
<dbReference type="PANTHER" id="PTHR21600">
    <property type="entry name" value="MITOCHONDRIAL RNA PSEUDOURIDINE SYNTHASE"/>
    <property type="match status" value="1"/>
</dbReference>
<dbReference type="PROSITE" id="PS01129">
    <property type="entry name" value="PSI_RLU"/>
    <property type="match status" value="1"/>
</dbReference>
<sequence>MTKPIISTPLLPSAAPGHEADAAGWPGDWPLDDETASEVEAAESVETRRLQVDAAHHGVRVDKVLSALLPAFSRSWLQQLLAQGAVRINGQVAGKAAAKVRVGDELGVELRPTAQASAFVAEPMALAVVYEDEHLLVVDKPAGLVVHPAAGNWQGTLLNGLLAHHEGAARLPRAGIVHRLDKDTSGLMVVGKTLACCEALTRLIAARQVHRVYVALAHGGWRREAPEVAVRQAIGRDPRQRLRMAVLPEDAAGAKPALTRIRLLDAQPQSCWVGCKLHTGRTHQIRVHMAWLGHPLVGDALYGGRPQWGMARQALHAHRLAFRHPVTQAVLDLHSPVPADMAEAVHAAGLRYNLEQLWRLDVDEPALPI</sequence>
<dbReference type="AlphaFoldDB" id="A0A4R6UAR5"/>
<evidence type="ECO:0000256" key="4">
    <source>
        <dbReference type="PIRSR" id="PIRSR606225-1"/>
    </source>
</evidence>
<feature type="active site" evidence="4">
    <location>
        <position position="181"/>
    </location>
</feature>
<dbReference type="SUPFAM" id="SSF55120">
    <property type="entry name" value="Pseudouridine synthase"/>
    <property type="match status" value="1"/>
</dbReference>
<keyword evidence="5" id="KW-0694">RNA-binding</keyword>
<gene>
    <name evidence="9" type="ORF">DFR43_10568</name>
</gene>
<dbReference type="GO" id="GO:0000455">
    <property type="term" value="P:enzyme-directed rRNA pseudouridine synthesis"/>
    <property type="evidence" value="ECO:0007669"/>
    <property type="project" value="UniProtKB-ARBA"/>
</dbReference>
<comment type="catalytic activity">
    <reaction evidence="6">
        <text>a uridine in RNA = a pseudouridine in RNA</text>
        <dbReference type="Rhea" id="RHEA:48348"/>
        <dbReference type="Rhea" id="RHEA-COMP:12068"/>
        <dbReference type="Rhea" id="RHEA-COMP:12069"/>
        <dbReference type="ChEBI" id="CHEBI:65314"/>
        <dbReference type="ChEBI" id="CHEBI:65315"/>
    </reaction>
</comment>
<dbReference type="InterPro" id="IPR006145">
    <property type="entry name" value="PsdUridine_synth_RsuA/RluA"/>
</dbReference>
<dbReference type="InterPro" id="IPR036986">
    <property type="entry name" value="S4_RNA-bd_sf"/>
</dbReference>
<keyword evidence="2 6" id="KW-0413">Isomerase</keyword>
<dbReference type="CDD" id="cd02869">
    <property type="entry name" value="PseudoU_synth_RluA_like"/>
    <property type="match status" value="1"/>
</dbReference>
<evidence type="ECO:0000259" key="8">
    <source>
        <dbReference type="SMART" id="SM00363"/>
    </source>
</evidence>
<dbReference type="Pfam" id="PF00849">
    <property type="entry name" value="PseudoU_synth_2"/>
    <property type="match status" value="1"/>
</dbReference>
<evidence type="ECO:0000256" key="1">
    <source>
        <dbReference type="ARBA" id="ARBA00010876"/>
    </source>
</evidence>
<dbReference type="SUPFAM" id="SSF55174">
    <property type="entry name" value="Alpha-L RNA-binding motif"/>
    <property type="match status" value="1"/>
</dbReference>
<dbReference type="EC" id="5.4.99.-" evidence="6"/>
<comment type="catalytic activity">
    <reaction evidence="3">
        <text>uridine(1911/1915/1917) in 23S rRNA = pseudouridine(1911/1915/1917) in 23S rRNA</text>
        <dbReference type="Rhea" id="RHEA:42524"/>
        <dbReference type="Rhea" id="RHEA-COMP:10097"/>
        <dbReference type="Rhea" id="RHEA-COMP:10098"/>
        <dbReference type="ChEBI" id="CHEBI:65314"/>
        <dbReference type="ChEBI" id="CHEBI:65315"/>
        <dbReference type="EC" id="5.4.99.23"/>
    </reaction>
</comment>
<dbReference type="NCBIfam" id="TIGR00005">
    <property type="entry name" value="rluA_subfam"/>
    <property type="match status" value="1"/>
</dbReference>
<evidence type="ECO:0000256" key="6">
    <source>
        <dbReference type="RuleBase" id="RU362028"/>
    </source>
</evidence>